<accession>K6V512</accession>
<gene>
    <name evidence="4" type="ORF">AUCHE_05_01820</name>
</gene>
<evidence type="ECO:0000259" key="3">
    <source>
        <dbReference type="Pfam" id="PF24481"/>
    </source>
</evidence>
<comment type="caution">
    <text evidence="4">The sequence shown here is derived from an EMBL/GenBank/DDBJ whole genome shotgun (WGS) entry which is preliminary data.</text>
</comment>
<sequence>MKADHAHQMRLLDLQALDTRLAQIAHRRAHLPEQQILDVASAEKTSADSDLVRARMQQTDVQRDVTKAEDDVQLVRDRAARNQARLNSGIGSPKELQSLQHELDSLSRRQDVLEEEQLEIMERAEAVDLMVASLEAEAARFEQSVREARRVRDAALSVLSTEADELELKRAEIVPSVDESLMKLYEKVRAQTGMGAAAVVHRRCEGCRLELLGADIARVAAAAADDVIRCEECGRIMVRTADSGL</sequence>
<feature type="domain" description="C4-type zinc ribbon" evidence="2">
    <location>
        <begin position="203"/>
        <end position="237"/>
    </location>
</feature>
<dbReference type="Gene3D" id="1.10.287.1490">
    <property type="match status" value="1"/>
</dbReference>
<evidence type="ECO:0000313" key="4">
    <source>
        <dbReference type="EMBL" id="GAB77278.1"/>
    </source>
</evidence>
<dbReference type="STRING" id="100225.SAMN05421595_1097"/>
<dbReference type="Proteomes" id="UP000008495">
    <property type="component" value="Unassembled WGS sequence"/>
</dbReference>
<dbReference type="eggNOG" id="COG1579">
    <property type="taxonomic scope" value="Bacteria"/>
</dbReference>
<feature type="coiled-coil region" evidence="1">
    <location>
        <begin position="96"/>
        <end position="151"/>
    </location>
</feature>
<evidence type="ECO:0000256" key="1">
    <source>
        <dbReference type="SAM" id="Coils"/>
    </source>
</evidence>
<proteinExistence type="predicted"/>
<reference evidence="4 5" key="1">
    <citation type="submission" date="2012-08" db="EMBL/GenBank/DDBJ databases">
        <title>Whole genome shotgun sequence of Austwickia chelonae NBRC 105200.</title>
        <authorList>
            <person name="Yoshida I."/>
            <person name="Hosoyama A."/>
            <person name="Tsuchikane K."/>
            <person name="Katsumata H."/>
            <person name="Ando Y."/>
            <person name="Ohji S."/>
            <person name="Hamada M."/>
            <person name="Tamura T."/>
            <person name="Yamazoe A."/>
            <person name="Yamazaki S."/>
            <person name="Fujita N."/>
        </authorList>
    </citation>
    <scope>NUCLEOTIDE SEQUENCE [LARGE SCALE GENOMIC DNA]</scope>
    <source>
        <strain evidence="4 5">NBRC 105200</strain>
    </source>
</reference>
<dbReference type="InterPro" id="IPR003743">
    <property type="entry name" value="Zf-RING_7"/>
</dbReference>
<dbReference type="InterPro" id="IPR056003">
    <property type="entry name" value="CT398_CC_hairpin"/>
</dbReference>
<dbReference type="Pfam" id="PF02591">
    <property type="entry name" value="Zn_ribbon_9"/>
    <property type="match status" value="1"/>
</dbReference>
<evidence type="ECO:0000313" key="5">
    <source>
        <dbReference type="Proteomes" id="UP000008495"/>
    </source>
</evidence>
<keyword evidence="1" id="KW-0175">Coiled coil</keyword>
<name>K6V512_9MICO</name>
<dbReference type="InterPro" id="IPR052376">
    <property type="entry name" value="Oxidative_Scav/Glycosyltrans"/>
</dbReference>
<evidence type="ECO:0000259" key="2">
    <source>
        <dbReference type="Pfam" id="PF02591"/>
    </source>
</evidence>
<dbReference type="EMBL" id="BAGZ01000005">
    <property type="protein sequence ID" value="GAB77278.1"/>
    <property type="molecule type" value="Genomic_DNA"/>
</dbReference>
<dbReference type="PANTHER" id="PTHR39082:SF1">
    <property type="entry name" value="SCAVENGER RECEPTOR CLASS A MEMBER 3"/>
    <property type="match status" value="1"/>
</dbReference>
<dbReference type="PANTHER" id="PTHR39082">
    <property type="entry name" value="PHOSPHOLIPASE C-BETA-2-RELATED"/>
    <property type="match status" value="1"/>
</dbReference>
<keyword evidence="5" id="KW-1185">Reference proteome</keyword>
<dbReference type="Pfam" id="PF24481">
    <property type="entry name" value="CT398_CC"/>
    <property type="match status" value="1"/>
</dbReference>
<protein>
    <submittedName>
        <fullName evidence="4">Uncharacterized protein</fullName>
    </submittedName>
</protein>
<dbReference type="OrthoDB" id="9784388at2"/>
<feature type="domain" description="CT398-like coiled coil hairpin" evidence="3">
    <location>
        <begin position="14"/>
        <end position="193"/>
    </location>
</feature>
<dbReference type="RefSeq" id="WP_006502030.1">
    <property type="nucleotide sequence ID" value="NZ_BAGZ01000005.1"/>
</dbReference>
<organism evidence="4 5">
    <name type="scientific">Austwickia chelonae NBRC 105200</name>
    <dbReference type="NCBI Taxonomy" id="1184607"/>
    <lineage>
        <taxon>Bacteria</taxon>
        <taxon>Bacillati</taxon>
        <taxon>Actinomycetota</taxon>
        <taxon>Actinomycetes</taxon>
        <taxon>Micrococcales</taxon>
        <taxon>Dermatophilaceae</taxon>
        <taxon>Austwickia</taxon>
    </lineage>
</organism>
<dbReference type="AlphaFoldDB" id="K6V512"/>